<protein>
    <submittedName>
        <fullName evidence="2">Uncharacterized protein</fullName>
    </submittedName>
</protein>
<evidence type="ECO:0000313" key="3">
    <source>
        <dbReference type="Proteomes" id="UP000553034"/>
    </source>
</evidence>
<sequence>MKQSIDILQGYFTCDDEAIRNKYYNLLDSFWHYSQGDVLKKITETDEAIRLDFTSGKNVSIPKPQELQSVEISFVNGLQEALNSKVAKTPGKDLSANDFTDELLQKLEGLQNYVHPEQHQINEVNGLQEALNDRVLKEEGRDLSSNDFTDEYKQKLDNPNIPNLEKVTTSGNATKLGTPEAPPLLIPEGELTTTPVNGAIEHDEDNIYIVHNGVRYPILKRYIHKETNYNGALNVYVRTTNEAGDIITSPMSYSFYKGMPFKTTSSVSAKFTFSTDKIYNDYVNSREISLQVKSDVAAFGWKTLSTIGFNDDLEIRVPKLEILSFDIEMLYIPVGNSRHIRFKAFPQSYNTLSDITVATKYITSPGFATSRNDLELEFRLVYTCVVTEKPPGTRQIALIDKRTINIKEL</sequence>
<feature type="region of interest" description="Disordered" evidence="1">
    <location>
        <begin position="156"/>
        <end position="189"/>
    </location>
</feature>
<dbReference type="AlphaFoldDB" id="A0A840EL58"/>
<feature type="compositionally biased region" description="Polar residues" evidence="1">
    <location>
        <begin position="166"/>
        <end position="175"/>
    </location>
</feature>
<keyword evidence="3" id="KW-1185">Reference proteome</keyword>
<proteinExistence type="predicted"/>
<reference evidence="2 3" key="1">
    <citation type="submission" date="2020-08" db="EMBL/GenBank/DDBJ databases">
        <title>Genomic Encyclopedia of Type Strains, Phase IV (KMG-IV): sequencing the most valuable type-strain genomes for metagenomic binning, comparative biology and taxonomic classification.</title>
        <authorList>
            <person name="Goeker M."/>
        </authorList>
    </citation>
    <scope>NUCLEOTIDE SEQUENCE [LARGE SCALE GENOMIC DNA]</scope>
    <source>
        <strain evidence="2 3">DSM 29568</strain>
    </source>
</reference>
<gene>
    <name evidence="2" type="ORF">GGR32_000127</name>
</gene>
<accession>A0A840EL58</accession>
<evidence type="ECO:0000256" key="1">
    <source>
        <dbReference type="SAM" id="MobiDB-lite"/>
    </source>
</evidence>
<dbReference type="Proteomes" id="UP000553034">
    <property type="component" value="Unassembled WGS sequence"/>
</dbReference>
<name>A0A840EL58_9FLAO</name>
<comment type="caution">
    <text evidence="2">The sequence shown here is derived from an EMBL/GenBank/DDBJ whole genome shotgun (WGS) entry which is preliminary data.</text>
</comment>
<organism evidence="2 3">
    <name type="scientific">Mesonia hippocampi</name>
    <dbReference type="NCBI Taxonomy" id="1628250"/>
    <lineage>
        <taxon>Bacteria</taxon>
        <taxon>Pseudomonadati</taxon>
        <taxon>Bacteroidota</taxon>
        <taxon>Flavobacteriia</taxon>
        <taxon>Flavobacteriales</taxon>
        <taxon>Flavobacteriaceae</taxon>
        <taxon>Mesonia</taxon>
    </lineage>
</organism>
<evidence type="ECO:0000313" key="2">
    <source>
        <dbReference type="EMBL" id="MBB4117855.1"/>
    </source>
</evidence>
<dbReference type="EMBL" id="JACIFO010000001">
    <property type="protein sequence ID" value="MBB4117855.1"/>
    <property type="molecule type" value="Genomic_DNA"/>
</dbReference>